<keyword evidence="1" id="KW-1133">Transmembrane helix</keyword>
<accession>A0A6C0JSA5</accession>
<sequence length="243" mass="27201">MSLQVYVFRGERQGDIDLPYDFTEVPKLKGRTPDEAMVTVLGNLQESTQSGYVLFMKDSTIFPSSLESVNRTIGQIEQFNSTGNHKRRIGACMLASCGVLVNKEVSVGPELSLVSSLTCSQAFIMSPELLNSKSIRSIITKENWITALVNTLLTDSKMVVCRALRDQLLFDVSLGSSDVEVMNRANVYNLPVRKYDRDALIFKFAIILIIIIITAWSAYQVRRRFYTNPDAASVKRDDSSIPN</sequence>
<organism evidence="2">
    <name type="scientific">viral metagenome</name>
    <dbReference type="NCBI Taxonomy" id="1070528"/>
    <lineage>
        <taxon>unclassified sequences</taxon>
        <taxon>metagenomes</taxon>
        <taxon>organismal metagenomes</taxon>
    </lineage>
</organism>
<dbReference type="EMBL" id="MN740698">
    <property type="protein sequence ID" value="QHU08632.1"/>
    <property type="molecule type" value="Genomic_DNA"/>
</dbReference>
<evidence type="ECO:0000313" key="2">
    <source>
        <dbReference type="EMBL" id="QHU08632.1"/>
    </source>
</evidence>
<dbReference type="AlphaFoldDB" id="A0A6C0JSA5"/>
<evidence type="ECO:0000256" key="1">
    <source>
        <dbReference type="SAM" id="Phobius"/>
    </source>
</evidence>
<proteinExistence type="predicted"/>
<keyword evidence="1" id="KW-0812">Transmembrane</keyword>
<protein>
    <submittedName>
        <fullName evidence="2">Uncharacterized protein</fullName>
    </submittedName>
</protein>
<keyword evidence="1" id="KW-0472">Membrane</keyword>
<feature type="transmembrane region" description="Helical" evidence="1">
    <location>
        <begin position="200"/>
        <end position="219"/>
    </location>
</feature>
<reference evidence="2" key="1">
    <citation type="journal article" date="2020" name="Nature">
        <title>Giant virus diversity and host interactions through global metagenomics.</title>
        <authorList>
            <person name="Schulz F."/>
            <person name="Roux S."/>
            <person name="Paez-Espino D."/>
            <person name="Jungbluth S."/>
            <person name="Walsh D.A."/>
            <person name="Denef V.J."/>
            <person name="McMahon K.D."/>
            <person name="Konstantinidis K.T."/>
            <person name="Eloe-Fadrosh E.A."/>
            <person name="Kyrpides N.C."/>
            <person name="Woyke T."/>
        </authorList>
    </citation>
    <scope>NUCLEOTIDE SEQUENCE</scope>
    <source>
        <strain evidence="2">GVMAG-S-1063924-116</strain>
    </source>
</reference>
<name>A0A6C0JSA5_9ZZZZ</name>